<dbReference type="InterPro" id="IPR027417">
    <property type="entry name" value="P-loop_NTPase"/>
</dbReference>
<dbReference type="InterPro" id="IPR044974">
    <property type="entry name" value="Disease_R_plants"/>
</dbReference>
<evidence type="ECO:0000256" key="1">
    <source>
        <dbReference type="ARBA" id="ARBA00022737"/>
    </source>
</evidence>
<name>A0A444YC46_ARAHY</name>
<evidence type="ECO:0000259" key="2">
    <source>
        <dbReference type="Pfam" id="PF23282"/>
    </source>
</evidence>
<reference evidence="3 4" key="1">
    <citation type="submission" date="2019-01" db="EMBL/GenBank/DDBJ databases">
        <title>Sequencing of cultivated peanut Arachis hypogaea provides insights into genome evolution and oil improvement.</title>
        <authorList>
            <person name="Chen X."/>
        </authorList>
    </citation>
    <scope>NUCLEOTIDE SEQUENCE [LARGE SCALE GENOMIC DNA]</scope>
    <source>
        <strain evidence="4">cv. Fuhuasheng</strain>
        <tissue evidence="3">Leaves</tissue>
    </source>
</reference>
<dbReference type="GO" id="GO:0006952">
    <property type="term" value="P:defense response"/>
    <property type="evidence" value="ECO:0007669"/>
    <property type="project" value="InterPro"/>
</dbReference>
<organism evidence="3 4">
    <name type="scientific">Arachis hypogaea</name>
    <name type="common">Peanut</name>
    <dbReference type="NCBI Taxonomy" id="3818"/>
    <lineage>
        <taxon>Eukaryota</taxon>
        <taxon>Viridiplantae</taxon>
        <taxon>Streptophyta</taxon>
        <taxon>Embryophyta</taxon>
        <taxon>Tracheophyta</taxon>
        <taxon>Spermatophyta</taxon>
        <taxon>Magnoliopsida</taxon>
        <taxon>eudicotyledons</taxon>
        <taxon>Gunneridae</taxon>
        <taxon>Pentapetalae</taxon>
        <taxon>rosids</taxon>
        <taxon>fabids</taxon>
        <taxon>Fabales</taxon>
        <taxon>Fabaceae</taxon>
        <taxon>Papilionoideae</taxon>
        <taxon>50 kb inversion clade</taxon>
        <taxon>dalbergioids sensu lato</taxon>
        <taxon>Dalbergieae</taxon>
        <taxon>Pterocarpus clade</taxon>
        <taxon>Arachis</taxon>
    </lineage>
</organism>
<dbReference type="InterPro" id="IPR058192">
    <property type="entry name" value="WHD_ROQ1-like"/>
</dbReference>
<feature type="domain" description="Disease resistance protein Roq1-like winged-helix" evidence="2">
    <location>
        <begin position="59"/>
        <end position="120"/>
    </location>
</feature>
<keyword evidence="4" id="KW-1185">Reference proteome</keyword>
<protein>
    <recommendedName>
        <fullName evidence="2">Disease resistance protein Roq1-like winged-helix domain-containing protein</fullName>
    </recommendedName>
</protein>
<dbReference type="SUPFAM" id="SSF52540">
    <property type="entry name" value="P-loop containing nucleoside triphosphate hydrolases"/>
    <property type="match status" value="1"/>
</dbReference>
<dbReference type="AlphaFoldDB" id="A0A444YC46"/>
<dbReference type="SUPFAM" id="SSF46785">
    <property type="entry name" value="Winged helix' DNA-binding domain"/>
    <property type="match status" value="1"/>
</dbReference>
<accession>A0A444YC46</accession>
<evidence type="ECO:0000313" key="4">
    <source>
        <dbReference type="Proteomes" id="UP000289738"/>
    </source>
</evidence>
<dbReference type="EMBL" id="SDMP01000017">
    <property type="protein sequence ID" value="RYQ99497.1"/>
    <property type="molecule type" value="Genomic_DNA"/>
</dbReference>
<dbReference type="Pfam" id="PF23282">
    <property type="entry name" value="WHD_ROQ1"/>
    <property type="match status" value="1"/>
</dbReference>
<dbReference type="PANTHER" id="PTHR11017">
    <property type="entry name" value="LEUCINE-RICH REPEAT-CONTAINING PROTEIN"/>
    <property type="match status" value="1"/>
</dbReference>
<sequence length="135" mass="15928">MTYEIQGLNEKESLNLLNWKAFKTNIVNSRYTNILTRAVTYAFGLPLALEISFDVLGKEEQNVFLDIAYCFKGYTLMKVTNILQVYYRRCIKYHIGVLVENSLIKINWCDNRVTMHDFYKGHEQRNCSRKVTRNT</sequence>
<dbReference type="Proteomes" id="UP000289738">
    <property type="component" value="Chromosome B07"/>
</dbReference>
<proteinExistence type="predicted"/>
<dbReference type="PANTHER" id="PTHR11017:SF431">
    <property type="entry name" value="ADP-RIBOSYL CYCLASE_CYCLIC ADP-RIBOSE HYDROLASE"/>
    <property type="match status" value="1"/>
</dbReference>
<evidence type="ECO:0000313" key="3">
    <source>
        <dbReference type="EMBL" id="RYQ99497.1"/>
    </source>
</evidence>
<comment type="caution">
    <text evidence="3">The sequence shown here is derived from an EMBL/GenBank/DDBJ whole genome shotgun (WGS) entry which is preliminary data.</text>
</comment>
<keyword evidence="1" id="KW-0677">Repeat</keyword>
<dbReference type="InterPro" id="IPR036390">
    <property type="entry name" value="WH_DNA-bd_sf"/>
</dbReference>
<gene>
    <name evidence="3" type="ORF">Ahy_B07g087433</name>
</gene>